<evidence type="ECO:0000256" key="4">
    <source>
        <dbReference type="ARBA" id="ARBA00022692"/>
    </source>
</evidence>
<feature type="transmembrane region" description="Helical" evidence="10">
    <location>
        <begin position="189"/>
        <end position="208"/>
    </location>
</feature>
<feature type="transmembrane region" description="Helical" evidence="10">
    <location>
        <begin position="454"/>
        <end position="478"/>
    </location>
</feature>
<feature type="transmembrane region" description="Helical" evidence="10">
    <location>
        <begin position="424"/>
        <end position="448"/>
    </location>
</feature>
<feature type="transmembrane region" description="Helical" evidence="10">
    <location>
        <begin position="107"/>
        <end position="127"/>
    </location>
</feature>
<keyword evidence="5" id="KW-0630">Potassium</keyword>
<keyword evidence="3" id="KW-0633">Potassium transport</keyword>
<feature type="transmembrane region" description="Helical" evidence="10">
    <location>
        <begin position="485"/>
        <end position="507"/>
    </location>
</feature>
<feature type="transmembrane region" description="Helical" evidence="10">
    <location>
        <begin position="64"/>
        <end position="87"/>
    </location>
</feature>
<dbReference type="Pfam" id="PF02705">
    <property type="entry name" value="K_trans"/>
    <property type="match status" value="1"/>
</dbReference>
<sequence>MATSDRLRFEEPLKVQRERSTRAKREPSTEQTPLSDAESILDEHDGKLREGDFKSRQTFKGWTLAWLAYQSIGIVYGDIGTSPLYVFSSTFEDAPPSRQDVLGALSLIIWSITLMVSIKYVWIVLYADDEGEGGTFAIYSLLTRYSNITKFDPKTRSMTKVERYHVEDMPSSNLKARTFIERNTAMRTVLKSLAVLGISFVMADSILTPAQSVLGAIQGLRVVASDNINTDTIVGVSCAVIVLLFLVQPIGVSKIGCMYAPIITVWLLFNCAFGIYNLVVHDWTVLKAFSPYHAGHFFVRKGTLAWLDLNGILLSFTGVEALFADLGAFSARAIRLSWFCFAFPCILLSYIGQAAYLSEHPEDYLNPFFKAVPPGLFWPTLILATLAAIVASQAIITSAFQLLSQAMSASYFPQLQVIHTDKRFHGQVFIPVVNWLMMIATVIVTAVYNTTTRLGHAYGVCVILVTFITTCLVSLVAIVVWRLNWILVLAVWLPFITFEGLFLTSALTKFPDGAWFTLLLAAILSSIFILWRYGKEVQWDSESRERSALSDMIVKGPDGSLKVAARYGGATLTNIRGLGIFFDKSGDQVPVSYEEFLRKFQAHPEVHVFLHLRALQKPHVPDEEKYSVVGTSFHNCYRLTIRYGYNDSPMSADLGRLVYTQVKRAISRFSVRDRPSGVASARSLSPASNMGDSISVVSTSSQRRQADIAQRLEALDRAFNAQVVYIVGKQQLRTIKENHNWSARLMLRVFIWLKENTRPKIAKMRIPIDKLVEVGFVKEI</sequence>
<evidence type="ECO:0000256" key="7">
    <source>
        <dbReference type="ARBA" id="ARBA00023065"/>
    </source>
</evidence>
<dbReference type="RefSeq" id="XP_033596908.1">
    <property type="nucleotide sequence ID" value="XM_033748484.1"/>
</dbReference>
<dbReference type="EMBL" id="ML996580">
    <property type="protein sequence ID" value="KAF2754457.1"/>
    <property type="molecule type" value="Genomic_DNA"/>
</dbReference>
<dbReference type="OrthoDB" id="504708at2759"/>
<feature type="region of interest" description="Disordered" evidence="9">
    <location>
        <begin position="1"/>
        <end position="41"/>
    </location>
</feature>
<feature type="compositionally biased region" description="Basic and acidic residues" evidence="9">
    <location>
        <begin position="1"/>
        <end position="28"/>
    </location>
</feature>
<name>A0A6A6VYR9_9PEZI</name>
<organism evidence="13 14">
    <name type="scientific">Pseudovirgaria hyperparasitica</name>
    <dbReference type="NCBI Taxonomy" id="470096"/>
    <lineage>
        <taxon>Eukaryota</taxon>
        <taxon>Fungi</taxon>
        <taxon>Dikarya</taxon>
        <taxon>Ascomycota</taxon>
        <taxon>Pezizomycotina</taxon>
        <taxon>Dothideomycetes</taxon>
        <taxon>Dothideomycetes incertae sedis</taxon>
        <taxon>Acrospermales</taxon>
        <taxon>Acrospermaceae</taxon>
        <taxon>Pseudovirgaria</taxon>
    </lineage>
</organism>
<evidence type="ECO:0000313" key="14">
    <source>
        <dbReference type="Proteomes" id="UP000799437"/>
    </source>
</evidence>
<evidence type="ECO:0000256" key="10">
    <source>
        <dbReference type="SAM" id="Phobius"/>
    </source>
</evidence>
<dbReference type="GeneID" id="54489538"/>
<evidence type="ECO:0000259" key="12">
    <source>
        <dbReference type="Pfam" id="PF22776"/>
    </source>
</evidence>
<feature type="transmembrane region" description="Helical" evidence="10">
    <location>
        <begin position="259"/>
        <end position="279"/>
    </location>
</feature>
<evidence type="ECO:0000256" key="1">
    <source>
        <dbReference type="ARBA" id="ARBA00004141"/>
    </source>
</evidence>
<keyword evidence="8 10" id="KW-0472">Membrane</keyword>
<gene>
    <name evidence="13" type="ORF">EJ05DRAFT_513936</name>
</gene>
<dbReference type="PANTHER" id="PTHR30540:SF83">
    <property type="entry name" value="K+ POTASSIUM TRANSPORTER"/>
    <property type="match status" value="1"/>
</dbReference>
<comment type="subcellular location">
    <subcellularLocation>
        <location evidence="1">Membrane</location>
        <topology evidence="1">Multi-pass membrane protein</topology>
    </subcellularLocation>
</comment>
<keyword evidence="14" id="KW-1185">Reference proteome</keyword>
<dbReference type="AlphaFoldDB" id="A0A6A6VYR9"/>
<evidence type="ECO:0000256" key="8">
    <source>
        <dbReference type="ARBA" id="ARBA00023136"/>
    </source>
</evidence>
<evidence type="ECO:0000256" key="2">
    <source>
        <dbReference type="ARBA" id="ARBA00022448"/>
    </source>
</evidence>
<dbReference type="NCBIfam" id="TIGR00794">
    <property type="entry name" value="kup"/>
    <property type="match status" value="1"/>
</dbReference>
<dbReference type="PANTHER" id="PTHR30540">
    <property type="entry name" value="OSMOTIC STRESS POTASSIUM TRANSPORTER"/>
    <property type="match status" value="1"/>
</dbReference>
<protein>
    <submittedName>
        <fullName evidence="13">Potassium uptake protein</fullName>
    </submittedName>
</protein>
<dbReference type="GO" id="GO:0015079">
    <property type="term" value="F:potassium ion transmembrane transporter activity"/>
    <property type="evidence" value="ECO:0007669"/>
    <property type="project" value="InterPro"/>
</dbReference>
<feature type="transmembrane region" description="Helical" evidence="10">
    <location>
        <begin position="228"/>
        <end position="247"/>
    </location>
</feature>
<feature type="transmembrane region" description="Helical" evidence="10">
    <location>
        <begin position="376"/>
        <end position="403"/>
    </location>
</feature>
<dbReference type="InterPro" id="IPR003855">
    <property type="entry name" value="K+_transporter"/>
</dbReference>
<evidence type="ECO:0000256" key="6">
    <source>
        <dbReference type="ARBA" id="ARBA00022989"/>
    </source>
</evidence>
<dbReference type="GO" id="GO:0016020">
    <property type="term" value="C:membrane"/>
    <property type="evidence" value="ECO:0007669"/>
    <property type="project" value="UniProtKB-SubCell"/>
</dbReference>
<evidence type="ECO:0000313" key="13">
    <source>
        <dbReference type="EMBL" id="KAF2754457.1"/>
    </source>
</evidence>
<feature type="domain" description="K+ potassium transporter integral membrane" evidence="11">
    <location>
        <begin position="67"/>
        <end position="553"/>
    </location>
</feature>
<dbReference type="Proteomes" id="UP000799437">
    <property type="component" value="Unassembled WGS sequence"/>
</dbReference>
<keyword evidence="7" id="KW-0406">Ion transport</keyword>
<feature type="transmembrane region" description="Helical" evidence="10">
    <location>
        <begin position="513"/>
        <end position="534"/>
    </location>
</feature>
<evidence type="ECO:0000256" key="5">
    <source>
        <dbReference type="ARBA" id="ARBA00022958"/>
    </source>
</evidence>
<dbReference type="Pfam" id="PF22776">
    <property type="entry name" value="K_trans_C"/>
    <property type="match status" value="1"/>
</dbReference>
<dbReference type="InterPro" id="IPR053951">
    <property type="entry name" value="K_trans_N"/>
</dbReference>
<proteinExistence type="predicted"/>
<reference evidence="13" key="1">
    <citation type="journal article" date="2020" name="Stud. Mycol.">
        <title>101 Dothideomycetes genomes: a test case for predicting lifestyles and emergence of pathogens.</title>
        <authorList>
            <person name="Haridas S."/>
            <person name="Albert R."/>
            <person name="Binder M."/>
            <person name="Bloem J."/>
            <person name="Labutti K."/>
            <person name="Salamov A."/>
            <person name="Andreopoulos B."/>
            <person name="Baker S."/>
            <person name="Barry K."/>
            <person name="Bills G."/>
            <person name="Bluhm B."/>
            <person name="Cannon C."/>
            <person name="Castanera R."/>
            <person name="Culley D."/>
            <person name="Daum C."/>
            <person name="Ezra D."/>
            <person name="Gonzalez J."/>
            <person name="Henrissat B."/>
            <person name="Kuo A."/>
            <person name="Liang C."/>
            <person name="Lipzen A."/>
            <person name="Lutzoni F."/>
            <person name="Magnuson J."/>
            <person name="Mondo S."/>
            <person name="Nolan M."/>
            <person name="Ohm R."/>
            <person name="Pangilinan J."/>
            <person name="Park H.-J."/>
            <person name="Ramirez L."/>
            <person name="Alfaro M."/>
            <person name="Sun H."/>
            <person name="Tritt A."/>
            <person name="Yoshinaga Y."/>
            <person name="Zwiers L.-H."/>
            <person name="Turgeon B."/>
            <person name="Goodwin S."/>
            <person name="Spatafora J."/>
            <person name="Crous P."/>
            <person name="Grigoriev I."/>
        </authorList>
    </citation>
    <scope>NUCLEOTIDE SEQUENCE</scope>
    <source>
        <strain evidence="13">CBS 121739</strain>
    </source>
</reference>
<keyword evidence="6 10" id="KW-1133">Transmembrane helix</keyword>
<keyword evidence="4 10" id="KW-0812">Transmembrane</keyword>
<feature type="transmembrane region" description="Helical" evidence="10">
    <location>
        <begin position="304"/>
        <end position="324"/>
    </location>
</feature>
<feature type="domain" description="K+ potassium transporter C-terminal" evidence="12">
    <location>
        <begin position="577"/>
        <end position="780"/>
    </location>
</feature>
<evidence type="ECO:0000256" key="9">
    <source>
        <dbReference type="SAM" id="MobiDB-lite"/>
    </source>
</evidence>
<feature type="transmembrane region" description="Helical" evidence="10">
    <location>
        <begin position="336"/>
        <end position="356"/>
    </location>
</feature>
<accession>A0A6A6VYR9</accession>
<dbReference type="InterPro" id="IPR053952">
    <property type="entry name" value="K_trans_C"/>
</dbReference>
<evidence type="ECO:0000259" key="11">
    <source>
        <dbReference type="Pfam" id="PF02705"/>
    </source>
</evidence>
<evidence type="ECO:0000256" key="3">
    <source>
        <dbReference type="ARBA" id="ARBA00022538"/>
    </source>
</evidence>
<keyword evidence="2" id="KW-0813">Transport</keyword>